<feature type="chain" id="PRO_5043639939" evidence="9">
    <location>
        <begin position="21"/>
        <end position="379"/>
    </location>
</feature>
<dbReference type="GO" id="GO:0048513">
    <property type="term" value="P:animal organ development"/>
    <property type="evidence" value="ECO:0007669"/>
    <property type="project" value="UniProtKB-ARBA"/>
</dbReference>
<evidence type="ECO:0000256" key="9">
    <source>
        <dbReference type="SAM" id="SignalP"/>
    </source>
</evidence>
<dbReference type="Pfam" id="PF00688">
    <property type="entry name" value="TGFb_propeptide"/>
    <property type="match status" value="1"/>
</dbReference>
<dbReference type="PROSITE" id="PS51362">
    <property type="entry name" value="TGF_BETA_2"/>
    <property type="match status" value="1"/>
</dbReference>
<evidence type="ECO:0000313" key="12">
    <source>
        <dbReference type="Proteomes" id="UP001178508"/>
    </source>
</evidence>
<dbReference type="InterPro" id="IPR017948">
    <property type="entry name" value="TGFb_CS"/>
</dbReference>
<evidence type="ECO:0000256" key="6">
    <source>
        <dbReference type="ARBA" id="ARBA00023157"/>
    </source>
</evidence>
<feature type="domain" description="TGF-beta family profile" evidence="10">
    <location>
        <begin position="262"/>
        <end position="379"/>
    </location>
</feature>
<dbReference type="SMART" id="SM00204">
    <property type="entry name" value="TGFB"/>
    <property type="match status" value="1"/>
</dbReference>
<evidence type="ECO:0000256" key="1">
    <source>
        <dbReference type="ARBA" id="ARBA00004613"/>
    </source>
</evidence>
<dbReference type="InterPro" id="IPR029034">
    <property type="entry name" value="Cystine-knot_cytokine"/>
</dbReference>
<keyword evidence="3" id="KW-0964">Secreted</keyword>
<dbReference type="SUPFAM" id="SSF57501">
    <property type="entry name" value="Cystine-knot cytokines"/>
    <property type="match status" value="1"/>
</dbReference>
<dbReference type="PANTHER" id="PTHR11848">
    <property type="entry name" value="TGF-BETA FAMILY"/>
    <property type="match status" value="1"/>
</dbReference>
<sequence>MRPNLSPLLLLAVCLHGVFALSHVEEMKSQERLFLSSLGLSGRPRPAASLQARRHVPSTLWKMFRKSENIQAQESDPCTVSEYGVRGNIIRYVQDQGRLVSGWSSCQLCVEKQLFFNMSVLQPVELLSLAQLEIKFHWKPFSSAELLQGPRALSVSLYKVIRATLRGANPQANRRLLLSQSVQLQPDPASITLDLTSLAESWRKPGRNYGLILELLPLDADPDELLPFHPGNSLPLEPAFTLPLVQASLVAVSLNPHQCRSRQRRSAVHLPVTPSNVCKARRLYIDFKDVGWQDWIIAPQGYMANYCHGECPFPLSESLNGTNHAILQTLVHSLDPQGTPQPCCVPIRLSPISMLYYDNNDNVVLRHYQDMVVDECGCR</sequence>
<name>A0AAV1H2X7_XYRNO</name>
<dbReference type="InterPro" id="IPR001839">
    <property type="entry name" value="TGF-b_C"/>
</dbReference>
<evidence type="ECO:0000256" key="2">
    <source>
        <dbReference type="ARBA" id="ARBA00006656"/>
    </source>
</evidence>
<evidence type="ECO:0000256" key="8">
    <source>
        <dbReference type="RuleBase" id="RU000354"/>
    </source>
</evidence>
<dbReference type="InterPro" id="IPR001111">
    <property type="entry name" value="TGF-b_propeptide"/>
</dbReference>
<evidence type="ECO:0000256" key="4">
    <source>
        <dbReference type="ARBA" id="ARBA00022729"/>
    </source>
</evidence>
<dbReference type="Gene3D" id="2.10.90.10">
    <property type="entry name" value="Cystine-knot cytokines"/>
    <property type="match status" value="1"/>
</dbReference>
<proteinExistence type="inferred from homology"/>
<dbReference type="GO" id="GO:0005125">
    <property type="term" value="F:cytokine activity"/>
    <property type="evidence" value="ECO:0007669"/>
    <property type="project" value="TreeGrafter"/>
</dbReference>
<comment type="subcellular location">
    <subcellularLocation>
        <location evidence="1">Secreted</location>
    </subcellularLocation>
</comment>
<dbReference type="InterPro" id="IPR015615">
    <property type="entry name" value="TGF-beta-rel"/>
</dbReference>
<dbReference type="PROSITE" id="PS00250">
    <property type="entry name" value="TGF_BETA_1"/>
    <property type="match status" value="1"/>
</dbReference>
<dbReference type="Pfam" id="PF00019">
    <property type="entry name" value="TGF_beta"/>
    <property type="match status" value="1"/>
</dbReference>
<gene>
    <name evidence="11" type="ORF">XNOV1_A041496</name>
</gene>
<reference evidence="11" key="1">
    <citation type="submission" date="2023-08" db="EMBL/GenBank/DDBJ databases">
        <authorList>
            <person name="Alioto T."/>
            <person name="Alioto T."/>
            <person name="Gomez Garrido J."/>
        </authorList>
    </citation>
    <scope>NUCLEOTIDE SEQUENCE</scope>
</reference>
<evidence type="ECO:0000256" key="3">
    <source>
        <dbReference type="ARBA" id="ARBA00022525"/>
    </source>
</evidence>
<keyword evidence="6" id="KW-1015">Disulfide bond</keyword>
<keyword evidence="5 8" id="KW-0339">Growth factor</keyword>
<dbReference type="GO" id="GO:0005615">
    <property type="term" value="C:extracellular space"/>
    <property type="evidence" value="ECO:0007669"/>
    <property type="project" value="TreeGrafter"/>
</dbReference>
<comment type="similarity">
    <text evidence="2 8">Belongs to the TGF-beta family.</text>
</comment>
<dbReference type="Gene3D" id="2.60.120.970">
    <property type="match status" value="1"/>
</dbReference>
<evidence type="ECO:0000256" key="7">
    <source>
        <dbReference type="ARBA" id="ARBA00023180"/>
    </source>
</evidence>
<keyword evidence="7" id="KW-0325">Glycoprotein</keyword>
<dbReference type="CDD" id="cd13764">
    <property type="entry name" value="TGF_beta_GDF1_3_like"/>
    <property type="match status" value="1"/>
</dbReference>
<protein>
    <submittedName>
        <fullName evidence="11">Protein DVR-1</fullName>
    </submittedName>
</protein>
<dbReference type="AlphaFoldDB" id="A0AAV1H2X7"/>
<evidence type="ECO:0000256" key="5">
    <source>
        <dbReference type="ARBA" id="ARBA00023030"/>
    </source>
</evidence>
<dbReference type="FunFam" id="2.10.90.10:FF:000001">
    <property type="entry name" value="Bone morphogenetic protein 4"/>
    <property type="match status" value="1"/>
</dbReference>
<evidence type="ECO:0000259" key="10">
    <source>
        <dbReference type="PROSITE" id="PS51362"/>
    </source>
</evidence>
<dbReference type="Proteomes" id="UP001178508">
    <property type="component" value="Chromosome 18"/>
</dbReference>
<dbReference type="GO" id="GO:0035239">
    <property type="term" value="P:tube morphogenesis"/>
    <property type="evidence" value="ECO:0007669"/>
    <property type="project" value="UniProtKB-ARBA"/>
</dbReference>
<dbReference type="FunFam" id="2.60.120.970:FF:000020">
    <property type="entry name" value="growth/differentiation factor 3"/>
    <property type="match status" value="1"/>
</dbReference>
<evidence type="ECO:0000313" key="11">
    <source>
        <dbReference type="EMBL" id="CAJ1079826.1"/>
    </source>
</evidence>
<keyword evidence="4 9" id="KW-0732">Signal</keyword>
<feature type="signal peptide" evidence="9">
    <location>
        <begin position="1"/>
        <end position="20"/>
    </location>
</feature>
<dbReference type="EMBL" id="OY660881">
    <property type="protein sequence ID" value="CAJ1079826.1"/>
    <property type="molecule type" value="Genomic_DNA"/>
</dbReference>
<dbReference type="GO" id="GO:0008083">
    <property type="term" value="F:growth factor activity"/>
    <property type="evidence" value="ECO:0007669"/>
    <property type="project" value="UniProtKB-KW"/>
</dbReference>
<keyword evidence="12" id="KW-1185">Reference proteome</keyword>
<dbReference type="PANTHER" id="PTHR11848:SF300">
    <property type="entry name" value="CVG1 PROTEIN"/>
    <property type="match status" value="1"/>
</dbReference>
<organism evidence="11 12">
    <name type="scientific">Xyrichtys novacula</name>
    <name type="common">Pearly razorfish</name>
    <name type="synonym">Hemipteronotus novacula</name>
    <dbReference type="NCBI Taxonomy" id="13765"/>
    <lineage>
        <taxon>Eukaryota</taxon>
        <taxon>Metazoa</taxon>
        <taxon>Chordata</taxon>
        <taxon>Craniata</taxon>
        <taxon>Vertebrata</taxon>
        <taxon>Euteleostomi</taxon>
        <taxon>Actinopterygii</taxon>
        <taxon>Neopterygii</taxon>
        <taxon>Teleostei</taxon>
        <taxon>Neoteleostei</taxon>
        <taxon>Acanthomorphata</taxon>
        <taxon>Eupercaria</taxon>
        <taxon>Labriformes</taxon>
        <taxon>Labridae</taxon>
        <taxon>Xyrichtys</taxon>
    </lineage>
</organism>
<dbReference type="PRINTS" id="PR00669">
    <property type="entry name" value="INHIBINA"/>
</dbReference>
<accession>A0AAV1H2X7</accession>